<evidence type="ECO:0000259" key="2">
    <source>
        <dbReference type="PROSITE" id="PS51406"/>
    </source>
</evidence>
<dbReference type="PANTHER" id="PTHR19143:SF327">
    <property type="entry name" value="FI21813P1-RELATED"/>
    <property type="match status" value="1"/>
</dbReference>
<evidence type="ECO:0000256" key="1">
    <source>
        <dbReference type="SAM" id="SignalP"/>
    </source>
</evidence>
<feature type="signal peptide" evidence="1">
    <location>
        <begin position="1"/>
        <end position="22"/>
    </location>
</feature>
<dbReference type="PROSITE" id="PS51406">
    <property type="entry name" value="FIBRINOGEN_C_2"/>
    <property type="match status" value="1"/>
</dbReference>
<reference evidence="4" key="1">
    <citation type="submission" date="2013-03" db="EMBL/GenBank/DDBJ databases">
        <title>The Genome Sequence of Anopheles epiroticus epiroticus2.</title>
        <authorList>
            <consortium name="The Broad Institute Genomics Platform"/>
            <person name="Neafsey D.E."/>
            <person name="Howell P."/>
            <person name="Walker B."/>
            <person name="Young S.K."/>
            <person name="Zeng Q."/>
            <person name="Gargeya S."/>
            <person name="Fitzgerald M."/>
            <person name="Haas B."/>
            <person name="Abouelleil A."/>
            <person name="Allen A.W."/>
            <person name="Alvarado L."/>
            <person name="Arachchi H.M."/>
            <person name="Berlin A.M."/>
            <person name="Chapman S.B."/>
            <person name="Gainer-Dewar J."/>
            <person name="Goldberg J."/>
            <person name="Griggs A."/>
            <person name="Gujja S."/>
            <person name="Hansen M."/>
            <person name="Howarth C."/>
            <person name="Imamovic A."/>
            <person name="Ireland A."/>
            <person name="Larimer J."/>
            <person name="McCowan C."/>
            <person name="Murphy C."/>
            <person name="Pearson M."/>
            <person name="Poon T.W."/>
            <person name="Priest M."/>
            <person name="Roberts A."/>
            <person name="Saif S."/>
            <person name="Shea T."/>
            <person name="Sisk P."/>
            <person name="Sykes S."/>
            <person name="Wortman J."/>
            <person name="Nusbaum C."/>
            <person name="Birren B."/>
        </authorList>
    </citation>
    <scope>NUCLEOTIDE SEQUENCE [LARGE SCALE GENOMIC DNA]</scope>
    <source>
        <strain evidence="4">Epiroticus2</strain>
    </source>
</reference>
<dbReference type="SUPFAM" id="SSF56496">
    <property type="entry name" value="Fibrinogen C-terminal domain-like"/>
    <property type="match status" value="1"/>
</dbReference>
<evidence type="ECO:0000313" key="4">
    <source>
        <dbReference type="Proteomes" id="UP000075885"/>
    </source>
</evidence>
<dbReference type="Pfam" id="PF00147">
    <property type="entry name" value="Fibrinogen_C"/>
    <property type="match status" value="1"/>
</dbReference>
<protein>
    <recommendedName>
        <fullName evidence="2">Fibrinogen C-terminal domain-containing protein</fullName>
    </recommendedName>
</protein>
<accession>A0A182PQP5</accession>
<feature type="chain" id="PRO_5008131747" description="Fibrinogen C-terminal domain-containing protein" evidence="1">
    <location>
        <begin position="23"/>
        <end position="319"/>
    </location>
</feature>
<keyword evidence="4" id="KW-1185">Reference proteome</keyword>
<name>A0A182PQP5_9DIPT</name>
<dbReference type="SMART" id="SM00186">
    <property type="entry name" value="FBG"/>
    <property type="match status" value="1"/>
</dbReference>
<sequence>MASSRVLASVLLLLGVVSKSYETRLNAGNPIKTVETVTESSLSYAQLGQRINKLKLHIDQSIEYLWNRLEPLLESVQNVKQTSCGSDLPQETSVLQEKLHALLHTVSSGKECMQLAGLQSDIKAIREGQRQVSERLFNVSASREIKVARLKYQLLEASLGVKLYRYNPDGKGAFIVKSCSASNHLYGDGWIVFQQRYDGSISFNRTWAAYREGFGEWGGEYWLGLEKLHRILSSGPRFELLIELEGPRGVTAFQHYNEFLIGDESENYELKQLGSSEGTAGDSLQILKGNNFTTYDHYATHNCPTAFWGGWWFDNCNHT</sequence>
<dbReference type="Gene3D" id="3.90.215.10">
    <property type="entry name" value="Gamma Fibrinogen, chain A, domain 1"/>
    <property type="match status" value="1"/>
</dbReference>
<proteinExistence type="predicted"/>
<feature type="domain" description="Fibrinogen C-terminal" evidence="2">
    <location>
        <begin position="142"/>
        <end position="319"/>
    </location>
</feature>
<dbReference type="InterPro" id="IPR014716">
    <property type="entry name" value="Fibrinogen_a/b/g_C_1"/>
</dbReference>
<organism evidence="3 4">
    <name type="scientific">Anopheles epiroticus</name>
    <dbReference type="NCBI Taxonomy" id="199890"/>
    <lineage>
        <taxon>Eukaryota</taxon>
        <taxon>Metazoa</taxon>
        <taxon>Ecdysozoa</taxon>
        <taxon>Arthropoda</taxon>
        <taxon>Hexapoda</taxon>
        <taxon>Insecta</taxon>
        <taxon>Pterygota</taxon>
        <taxon>Neoptera</taxon>
        <taxon>Endopterygota</taxon>
        <taxon>Diptera</taxon>
        <taxon>Nematocera</taxon>
        <taxon>Culicoidea</taxon>
        <taxon>Culicidae</taxon>
        <taxon>Anophelinae</taxon>
        <taxon>Anopheles</taxon>
    </lineage>
</organism>
<dbReference type="InterPro" id="IPR002181">
    <property type="entry name" value="Fibrinogen_a/b/g_C_dom"/>
</dbReference>
<evidence type="ECO:0000313" key="3">
    <source>
        <dbReference type="EnsemblMetazoa" id="AEPI009276-PA"/>
    </source>
</evidence>
<dbReference type="GO" id="GO:0005615">
    <property type="term" value="C:extracellular space"/>
    <property type="evidence" value="ECO:0007669"/>
    <property type="project" value="TreeGrafter"/>
</dbReference>
<dbReference type="PANTHER" id="PTHR19143">
    <property type="entry name" value="FIBRINOGEN/TENASCIN/ANGIOPOEITIN"/>
    <property type="match status" value="1"/>
</dbReference>
<dbReference type="VEuPathDB" id="VectorBase:AEPI009276"/>
<dbReference type="STRING" id="199890.A0A182PQP5"/>
<keyword evidence="1" id="KW-0732">Signal</keyword>
<reference evidence="3" key="2">
    <citation type="submission" date="2020-05" db="UniProtKB">
        <authorList>
            <consortium name="EnsemblMetazoa"/>
        </authorList>
    </citation>
    <scope>IDENTIFICATION</scope>
    <source>
        <strain evidence="3">Epiroticus2</strain>
    </source>
</reference>
<dbReference type="EnsemblMetazoa" id="AEPI009276-RA">
    <property type="protein sequence ID" value="AEPI009276-PA"/>
    <property type="gene ID" value="AEPI009276"/>
</dbReference>
<dbReference type="AlphaFoldDB" id="A0A182PQP5"/>
<dbReference type="InterPro" id="IPR036056">
    <property type="entry name" value="Fibrinogen-like_C"/>
</dbReference>
<dbReference type="InterPro" id="IPR050373">
    <property type="entry name" value="Fibrinogen_C-term_domain"/>
</dbReference>
<dbReference type="Proteomes" id="UP000075885">
    <property type="component" value="Unassembled WGS sequence"/>
</dbReference>